<reference evidence="5 6" key="1">
    <citation type="submission" date="2020-04" db="EMBL/GenBank/DDBJ databases">
        <title>Perkinsus chesapeaki whole genome sequence.</title>
        <authorList>
            <person name="Bogema D.R."/>
        </authorList>
    </citation>
    <scope>NUCLEOTIDE SEQUENCE [LARGE SCALE GENOMIC DNA]</scope>
    <source>
        <strain evidence="5">ATCC PRA-425</strain>
    </source>
</reference>
<feature type="region of interest" description="Disordered" evidence="4">
    <location>
        <begin position="1241"/>
        <end position="1266"/>
    </location>
</feature>
<accession>A0A7J6M1S5</accession>
<evidence type="ECO:0000256" key="4">
    <source>
        <dbReference type="SAM" id="MobiDB-lite"/>
    </source>
</evidence>
<dbReference type="PANTHER" id="PTHR45617:SF173">
    <property type="entry name" value="RE54577P"/>
    <property type="match status" value="1"/>
</dbReference>
<name>A0A7J6M1S5_PERCH</name>
<dbReference type="InterPro" id="IPR003591">
    <property type="entry name" value="Leu-rich_rpt_typical-subtyp"/>
</dbReference>
<feature type="region of interest" description="Disordered" evidence="4">
    <location>
        <begin position="574"/>
        <end position="593"/>
    </location>
</feature>
<keyword evidence="1" id="KW-0433">Leucine-rich repeat</keyword>
<feature type="region of interest" description="Disordered" evidence="4">
    <location>
        <begin position="501"/>
        <end position="535"/>
    </location>
</feature>
<dbReference type="InterPro" id="IPR032675">
    <property type="entry name" value="LRR_dom_sf"/>
</dbReference>
<dbReference type="Proteomes" id="UP000591131">
    <property type="component" value="Unassembled WGS sequence"/>
</dbReference>
<evidence type="ECO:0000313" key="5">
    <source>
        <dbReference type="EMBL" id="KAF4665376.1"/>
    </source>
</evidence>
<dbReference type="InterPro" id="IPR007740">
    <property type="entry name" value="Ribosomal_mL49"/>
</dbReference>
<dbReference type="SUPFAM" id="SSF52075">
    <property type="entry name" value="Outer arm dynein light chain 1"/>
    <property type="match status" value="1"/>
</dbReference>
<feature type="coiled-coil region" evidence="3">
    <location>
        <begin position="780"/>
        <end position="981"/>
    </location>
</feature>
<dbReference type="GO" id="GO:0003735">
    <property type="term" value="F:structural constituent of ribosome"/>
    <property type="evidence" value="ECO:0007669"/>
    <property type="project" value="InterPro"/>
</dbReference>
<dbReference type="Pfam" id="PF05046">
    <property type="entry name" value="Img2"/>
    <property type="match status" value="1"/>
</dbReference>
<dbReference type="OrthoDB" id="7451790at2759"/>
<dbReference type="InterPro" id="IPR001611">
    <property type="entry name" value="Leu-rich_rpt"/>
</dbReference>
<keyword evidence="2" id="KW-0677">Repeat</keyword>
<dbReference type="Gene3D" id="3.30.780.10">
    <property type="entry name" value="SUI1-like domain"/>
    <property type="match status" value="1"/>
</dbReference>
<dbReference type="Gene3D" id="3.80.10.10">
    <property type="entry name" value="Ribonuclease Inhibitor"/>
    <property type="match status" value="2"/>
</dbReference>
<keyword evidence="6" id="KW-1185">Reference proteome</keyword>
<evidence type="ECO:0000256" key="3">
    <source>
        <dbReference type="SAM" id="Coils"/>
    </source>
</evidence>
<dbReference type="GO" id="GO:0005840">
    <property type="term" value="C:ribosome"/>
    <property type="evidence" value="ECO:0007669"/>
    <property type="project" value="InterPro"/>
</dbReference>
<evidence type="ECO:0000256" key="2">
    <source>
        <dbReference type="ARBA" id="ARBA00022737"/>
    </source>
</evidence>
<proteinExistence type="predicted"/>
<evidence type="ECO:0000256" key="1">
    <source>
        <dbReference type="ARBA" id="ARBA00022614"/>
    </source>
</evidence>
<comment type="caution">
    <text evidence="5">The sequence shown here is derived from an EMBL/GenBank/DDBJ whole genome shotgun (WGS) entry which is preliminary data.</text>
</comment>
<dbReference type="EMBL" id="JAAPAO010000263">
    <property type="protein sequence ID" value="KAF4665376.1"/>
    <property type="molecule type" value="Genomic_DNA"/>
</dbReference>
<dbReference type="GO" id="GO:0006412">
    <property type="term" value="P:translation"/>
    <property type="evidence" value="ECO:0007669"/>
    <property type="project" value="InterPro"/>
</dbReference>
<gene>
    <name evidence="5" type="ORF">FOL47_004643</name>
</gene>
<keyword evidence="3" id="KW-0175">Coiled coil</keyword>
<feature type="compositionally biased region" description="Polar residues" evidence="4">
    <location>
        <begin position="575"/>
        <end position="588"/>
    </location>
</feature>
<protein>
    <submittedName>
        <fullName evidence="5">Uncharacterized protein</fullName>
    </submittedName>
</protein>
<dbReference type="PANTHER" id="PTHR45617">
    <property type="entry name" value="LEUCINE RICH REPEAT FAMILY PROTEIN"/>
    <property type="match status" value="1"/>
</dbReference>
<dbReference type="SMART" id="SM00369">
    <property type="entry name" value="LRR_TYP"/>
    <property type="match status" value="3"/>
</dbReference>
<sequence length="1307" mass="148271">MFERYRAARRRSGSDIQSIFRNEMEISRQGTIDSCDGGEDNNETPRTRSDTIASELVAATDPQVDKGAVPASPTMLSVKGWLSSSGRDESEFTKNAGTVIRHAPGSFTWTLPRPDLTGRIGTTRFRMCSDADACKEAFKGAEVAMEYTKNDDDETVLKLYSMRNRLGFRIMIDDNEIVVNEEAAKVRDKDTTRIPYYLKRTNSGNLPVYTDFRGGKPYTVVTHIRGNMESFVADLRCVLFGEQEDPSMKNASTERREASSGGGYGRTSASIRKAKKEAKDPTREVIVFVDVHNVSLNSTINGAGLGLSTPDDLEALRGQDPRQLSTITCIDLSHNLISSLRGFAKYTGLIELRLSGNRVKCLDGLDGLVHLKQLDLSYNRLTSLEEAGTSLGSLVSLERLELQGNSIRELLGLQQCWRGSGNASPSSREGSDGLMYLDLRDNHIGDPTQLLYISGTGIKQLLLKGAREHCNTICNEPGYRLMVLQTLPNIEVLDGRVVTEEERREARNSITAPSGEGSAKQRKTGGGLRNPWADAPQFQTKSYSKAKEVRLSWEGPTRAAAAALRRSRQVEAVETLSSQNDPSAANRQGTDHKDCDRQMAQMRMMVSTMQEHYETLLREAASRLDGTRGQLEAAEGECRRLEAALKHGEKVKSKQEAALAKDLRLLEADMEKRMKRLKLTEDKLKESEESEKEMRRKLEEFEAANGDLKEARGGLLAKCSELEDRCLGLEGYRKRVEELEKELGEIKGKERGAVDEIVVASGLTEEDVTNAVEAAKREVRSEAEKRLARMEGEMKVMKTELQERKEQIRCQRQAYESLEAEQRNKMEKDRIQMAELNDELKHANAAREDLRQKLDELGGELDREKYTVNELRSMMEERERGVTDEAKQKERLIEELKRAQDEVAKHKKALKTVELEVTRDIERLVKQHEKDRSKQQNEQREQLKALGEAHGKELTQVKASLAAKEKETEELIENLQKETRHHQASKEAAAALRKDLVVACKQLEKEVHQEQAFVKKIQGLQSEIENLKAEKEKEKAEMARRIADQDQTVSLLNGKVTEAERAREAAEALRRANEEYVKDGRRREEELQGKIRNLEELVRKSSVEAAVKEKMVADSADHVKSLKKQLQSTEAELEQLQKERKKRDRDWQALLDDELSKAEQARDKLMPTEEKLAAAEAEVERLREDIGQREESLRYITSEVEEMRRAMQEETANKVAEVEKRLNREHEKSLLDLDKQIEEAQRRNDREHAQLARDRDAMKRKARAAEERVKHVEKELRTVLNEYEHLKVQCEAKMRRAADLLLESGVT</sequence>
<dbReference type="PROSITE" id="PS51450">
    <property type="entry name" value="LRR"/>
    <property type="match status" value="3"/>
</dbReference>
<feature type="region of interest" description="Disordered" evidence="4">
    <location>
        <begin position="246"/>
        <end position="277"/>
    </location>
</feature>
<evidence type="ECO:0000313" key="6">
    <source>
        <dbReference type="Proteomes" id="UP000591131"/>
    </source>
</evidence>
<feature type="non-terminal residue" evidence="5">
    <location>
        <position position="1307"/>
    </location>
</feature>
<feature type="region of interest" description="Disordered" evidence="4">
    <location>
        <begin position="27"/>
        <end position="49"/>
    </location>
</feature>
<feature type="coiled-coil region" evidence="3">
    <location>
        <begin position="617"/>
        <end position="756"/>
    </location>
</feature>
<organism evidence="5 6">
    <name type="scientific">Perkinsus chesapeaki</name>
    <name type="common">Clam parasite</name>
    <name type="synonym">Perkinsus andrewsi</name>
    <dbReference type="NCBI Taxonomy" id="330153"/>
    <lineage>
        <taxon>Eukaryota</taxon>
        <taxon>Sar</taxon>
        <taxon>Alveolata</taxon>
        <taxon>Perkinsozoa</taxon>
        <taxon>Perkinsea</taxon>
        <taxon>Perkinsida</taxon>
        <taxon>Perkinsidae</taxon>
        <taxon>Perkinsus</taxon>
    </lineage>
</organism>
<dbReference type="SMART" id="SM00365">
    <property type="entry name" value="LRR_SD22"/>
    <property type="match status" value="5"/>
</dbReference>